<evidence type="ECO:0000313" key="2">
    <source>
        <dbReference type="EMBL" id="MDT0651405.1"/>
    </source>
</evidence>
<dbReference type="Pfam" id="PF01551">
    <property type="entry name" value="Peptidase_M23"/>
    <property type="match status" value="1"/>
</dbReference>
<dbReference type="EMBL" id="JAVRHP010000109">
    <property type="protein sequence ID" value="MDT0651405.1"/>
    <property type="molecule type" value="Genomic_DNA"/>
</dbReference>
<evidence type="ECO:0000313" key="3">
    <source>
        <dbReference type="Proteomes" id="UP001248819"/>
    </source>
</evidence>
<dbReference type="RefSeq" id="WP_311485510.1">
    <property type="nucleotide sequence ID" value="NZ_JAVRHP010000109.1"/>
</dbReference>
<dbReference type="PANTHER" id="PTHR21666:SF270">
    <property type="entry name" value="MUREIN HYDROLASE ACTIVATOR ENVC"/>
    <property type="match status" value="1"/>
</dbReference>
<organism evidence="2 3">
    <name type="scientific">Autumnicola edwardsiae</name>
    <dbReference type="NCBI Taxonomy" id="3075594"/>
    <lineage>
        <taxon>Bacteria</taxon>
        <taxon>Pseudomonadati</taxon>
        <taxon>Bacteroidota</taxon>
        <taxon>Flavobacteriia</taxon>
        <taxon>Flavobacteriales</taxon>
        <taxon>Flavobacteriaceae</taxon>
        <taxon>Autumnicola</taxon>
    </lineage>
</organism>
<dbReference type="PANTHER" id="PTHR21666">
    <property type="entry name" value="PEPTIDASE-RELATED"/>
    <property type="match status" value="1"/>
</dbReference>
<name>A0ABU3CYG4_9FLAO</name>
<dbReference type="Proteomes" id="UP001248819">
    <property type="component" value="Unassembled WGS sequence"/>
</dbReference>
<comment type="caution">
    <text evidence="2">The sequence shown here is derived from an EMBL/GenBank/DDBJ whole genome shotgun (WGS) entry which is preliminary data.</text>
</comment>
<proteinExistence type="predicted"/>
<dbReference type="CDD" id="cd12797">
    <property type="entry name" value="M23_peptidase"/>
    <property type="match status" value="1"/>
</dbReference>
<reference evidence="2 3" key="1">
    <citation type="submission" date="2023-09" db="EMBL/GenBank/DDBJ databases">
        <authorList>
            <person name="Rey-Velasco X."/>
        </authorList>
    </citation>
    <scope>NUCLEOTIDE SEQUENCE [LARGE SCALE GENOMIC DNA]</scope>
    <source>
        <strain evidence="2 3">F297</strain>
    </source>
</reference>
<protein>
    <submittedName>
        <fullName evidence="2">Peptidoglycan DD-metalloendopeptidase family protein</fullName>
    </submittedName>
</protein>
<dbReference type="Gene3D" id="2.70.70.10">
    <property type="entry name" value="Glucose Permease (Domain IIA)"/>
    <property type="match status" value="1"/>
</dbReference>
<accession>A0ABU3CYG4</accession>
<evidence type="ECO:0000259" key="1">
    <source>
        <dbReference type="Pfam" id="PF01551"/>
    </source>
</evidence>
<dbReference type="InterPro" id="IPR016047">
    <property type="entry name" value="M23ase_b-sheet_dom"/>
</dbReference>
<gene>
    <name evidence="2" type="ORF">RM529_14715</name>
</gene>
<dbReference type="SUPFAM" id="SSF51261">
    <property type="entry name" value="Duplicated hybrid motif"/>
    <property type="match status" value="1"/>
</dbReference>
<feature type="domain" description="M23ase beta-sheet core" evidence="1">
    <location>
        <begin position="97"/>
        <end position="195"/>
    </location>
</feature>
<dbReference type="InterPro" id="IPR050570">
    <property type="entry name" value="Cell_wall_metabolism_enzyme"/>
</dbReference>
<sequence length="229" mass="25711">MKSETFAEFIAGLTTGFTPVVANLEQGEYAPIDLSENNPEILKLEMLSSEAFSVFLNNSLRKVGKKAAYGGYNETRNLYKRSNLFNRNTEEFLNRNIHIGLDIWAAEGTAVMAVLDGKIHSFRDNDNFGDYGPTIILEHEMKGRKFYTLYGHLSRKSLLGLEAGQEIAQFQEIAQLGEPLENGDYAPHLHFQIMEDLMGNSGDFPGVASKKEIELYLKNCPDPNLLLKI</sequence>
<keyword evidence="3" id="KW-1185">Reference proteome</keyword>
<dbReference type="InterPro" id="IPR011055">
    <property type="entry name" value="Dup_hybrid_motif"/>
</dbReference>